<name>A0A3R5VX46_9FIRM</name>
<dbReference type="InterPro" id="IPR029111">
    <property type="entry name" value="Ntox30"/>
</dbReference>
<evidence type="ECO:0000313" key="3">
    <source>
        <dbReference type="EMBL" id="RGQ41860.1"/>
    </source>
</evidence>
<dbReference type="RefSeq" id="WP_207658864.1">
    <property type="nucleotide sequence ID" value="NZ_QRTF01000076.1"/>
</dbReference>
<feature type="region of interest" description="Disordered" evidence="1">
    <location>
        <begin position="1"/>
        <end position="22"/>
    </location>
</feature>
<comment type="caution">
    <text evidence="3">The sequence shown here is derived from an EMBL/GenBank/DDBJ whole genome shotgun (WGS) entry which is preliminary data.</text>
</comment>
<protein>
    <recommendedName>
        <fullName evidence="2">Bacterial toxin 30 domain-containing protein</fullName>
    </recommendedName>
</protein>
<dbReference type="AlphaFoldDB" id="A0A3R5VX46"/>
<reference evidence="3 4" key="1">
    <citation type="submission" date="2018-08" db="EMBL/GenBank/DDBJ databases">
        <title>A genome reference for cultivated species of the human gut microbiota.</title>
        <authorList>
            <person name="Zou Y."/>
            <person name="Xue W."/>
            <person name="Luo G."/>
        </authorList>
    </citation>
    <scope>NUCLEOTIDE SEQUENCE [LARGE SCALE GENOMIC DNA]</scope>
    <source>
        <strain evidence="3 4">AF28-15</strain>
    </source>
</reference>
<feature type="domain" description="Bacterial toxin 30" evidence="2">
    <location>
        <begin position="35"/>
        <end position="135"/>
    </location>
</feature>
<gene>
    <name evidence="3" type="ORF">DWY96_17495</name>
</gene>
<proteinExistence type="predicted"/>
<feature type="compositionally biased region" description="Polar residues" evidence="1">
    <location>
        <begin position="1"/>
        <end position="17"/>
    </location>
</feature>
<dbReference type="Proteomes" id="UP000283738">
    <property type="component" value="Unassembled WGS sequence"/>
</dbReference>
<evidence type="ECO:0000313" key="4">
    <source>
        <dbReference type="Proteomes" id="UP000283738"/>
    </source>
</evidence>
<accession>A0A3R5VX46</accession>
<sequence length="141" mass="15923">GYQSATEKGNSKTSYGKSSGKIGDFTELEGSTVDEILDRIPDEAVLRELYPVQGGATEGFEFKWVQNGQTYRVRVHNVDPSAPVGSNAYNGWVVRAQRGRRYFDPTINDFREVKYFNPNGPDYDEVIINDTHIPILDPYQN</sequence>
<dbReference type="EMBL" id="QRTF01000076">
    <property type="protein sequence ID" value="RGQ41860.1"/>
    <property type="molecule type" value="Genomic_DNA"/>
</dbReference>
<dbReference type="Pfam" id="PF15532">
    <property type="entry name" value="Ntox30"/>
    <property type="match status" value="1"/>
</dbReference>
<organism evidence="3 4">
    <name type="scientific">Roseburia inulinivorans</name>
    <dbReference type="NCBI Taxonomy" id="360807"/>
    <lineage>
        <taxon>Bacteria</taxon>
        <taxon>Bacillati</taxon>
        <taxon>Bacillota</taxon>
        <taxon>Clostridia</taxon>
        <taxon>Lachnospirales</taxon>
        <taxon>Lachnospiraceae</taxon>
        <taxon>Roseburia</taxon>
    </lineage>
</organism>
<evidence type="ECO:0000259" key="2">
    <source>
        <dbReference type="Pfam" id="PF15532"/>
    </source>
</evidence>
<evidence type="ECO:0000256" key="1">
    <source>
        <dbReference type="SAM" id="MobiDB-lite"/>
    </source>
</evidence>
<feature type="non-terminal residue" evidence="3">
    <location>
        <position position="1"/>
    </location>
</feature>